<protein>
    <recommendedName>
        <fullName evidence="3">ubiquitinyl hydrolase 1</fullName>
        <ecNumber evidence="3">3.4.19.12</ecNumber>
    </recommendedName>
</protein>
<evidence type="ECO:0000313" key="13">
    <source>
        <dbReference type="Proteomes" id="UP000515135"/>
    </source>
</evidence>
<keyword evidence="6" id="KW-0863">Zinc-finger</keyword>
<evidence type="ECO:0000256" key="2">
    <source>
        <dbReference type="ARBA" id="ARBA00005865"/>
    </source>
</evidence>
<evidence type="ECO:0000256" key="9">
    <source>
        <dbReference type="ARBA" id="ARBA00022807"/>
    </source>
</evidence>
<dbReference type="GO" id="GO:0007010">
    <property type="term" value="P:cytoskeleton organization"/>
    <property type="evidence" value="ECO:0007669"/>
    <property type="project" value="TreeGrafter"/>
</dbReference>
<keyword evidence="13" id="KW-1185">Reference proteome</keyword>
<evidence type="ECO:0000256" key="4">
    <source>
        <dbReference type="ARBA" id="ARBA00022670"/>
    </source>
</evidence>
<keyword evidence="5" id="KW-0479">Metal-binding</keyword>
<dbReference type="GO" id="GO:0004843">
    <property type="term" value="F:cysteine-type deubiquitinase activity"/>
    <property type="evidence" value="ECO:0007669"/>
    <property type="project" value="UniProtKB-EC"/>
</dbReference>
<dbReference type="GO" id="GO:0071947">
    <property type="term" value="P:protein deubiquitination involved in ubiquitin-dependent protein catabolic process"/>
    <property type="evidence" value="ECO:0007669"/>
    <property type="project" value="TreeGrafter"/>
</dbReference>
<dbReference type="AlphaFoldDB" id="A0A6P5AZU2"/>
<comment type="catalytic activity">
    <reaction evidence="1">
        <text>Thiol-dependent hydrolysis of ester, thioester, amide, peptide and isopeptide bonds formed by the C-terminal Gly of ubiquitin (a 76-residue protein attached to proteins as an intracellular targeting signal).</text>
        <dbReference type="EC" id="3.4.19.12"/>
    </reaction>
</comment>
<evidence type="ECO:0000256" key="8">
    <source>
        <dbReference type="ARBA" id="ARBA00022801"/>
    </source>
</evidence>
<sequence length="433" mass="48057">MVHPTSIASFNWGKNDQIQTRLRRDLQTDQRAAQPHHVGGMCQFTFRLPPIMNVNPAMRVAMAEFLTDRPIQRTLEDARLLNWCLQTVKLTAVQTTGDGNCLLHAVAMYMWGVQDTECVLRRQLYNAIWADPHGVLRERWERQRRMRNASYPGGGLQYTPEEWAREWQLMVSMATPEPANPVSGQHCYRSLEEFHVFTLANILRRPIIIIADLVHRNVEGHSLAPVHFGGIYLPLLWRPQLCVRYPVVLAFHNQHFTPLMAEEAVPAPNGPASSQSMPPAQEQAIPLTGRDLQLLQVQYLQPREENRVMELLRQYLHIVEVPLGDDGRVPAALIDGPSVPAELNFITDLLQHDWSGQGAGGVGEAGAPQAEATGSRCSQGAEGLSVSGQHQDQSLLADKLQQIGLANPPPNPSPASSSNPADPSQGSPQAMPQ</sequence>
<dbReference type="GO" id="GO:0035523">
    <property type="term" value="P:protein K29-linked deubiquitination"/>
    <property type="evidence" value="ECO:0007669"/>
    <property type="project" value="TreeGrafter"/>
</dbReference>
<dbReference type="GO" id="GO:1990168">
    <property type="term" value="P:protein K33-linked deubiquitination"/>
    <property type="evidence" value="ECO:0007669"/>
    <property type="project" value="TreeGrafter"/>
</dbReference>
<dbReference type="PANTHER" id="PTHR13367:SF3">
    <property type="entry name" value="TUMOR NECROSIS FACTOR ALPHA-INDUCED PROTEIN 3"/>
    <property type="match status" value="1"/>
</dbReference>
<reference evidence="14" key="1">
    <citation type="submission" date="2025-08" db="UniProtKB">
        <authorList>
            <consortium name="RefSeq"/>
        </authorList>
    </citation>
    <scope>IDENTIFICATION</scope>
    <source>
        <tissue evidence="14">Gonad</tissue>
    </source>
</reference>
<evidence type="ECO:0000256" key="7">
    <source>
        <dbReference type="ARBA" id="ARBA00022786"/>
    </source>
</evidence>
<feature type="compositionally biased region" description="Low complexity" evidence="11">
    <location>
        <begin position="414"/>
        <end position="424"/>
    </location>
</feature>
<evidence type="ECO:0000256" key="10">
    <source>
        <dbReference type="ARBA" id="ARBA00022833"/>
    </source>
</evidence>
<organism evidence="13 14">
    <name type="scientific">Branchiostoma belcheri</name>
    <name type="common">Amphioxus</name>
    <dbReference type="NCBI Taxonomy" id="7741"/>
    <lineage>
        <taxon>Eukaryota</taxon>
        <taxon>Metazoa</taxon>
        <taxon>Chordata</taxon>
        <taxon>Cephalochordata</taxon>
        <taxon>Leptocardii</taxon>
        <taxon>Amphioxiformes</taxon>
        <taxon>Branchiostomatidae</taxon>
        <taxon>Branchiostoma</taxon>
    </lineage>
</organism>
<dbReference type="InterPro" id="IPR051346">
    <property type="entry name" value="OTU_Deubiquitinase"/>
</dbReference>
<dbReference type="PANTHER" id="PTHR13367">
    <property type="entry name" value="UBIQUITIN THIOESTERASE"/>
    <property type="match status" value="1"/>
</dbReference>
<evidence type="ECO:0000256" key="5">
    <source>
        <dbReference type="ARBA" id="ARBA00022723"/>
    </source>
</evidence>
<accession>A0A6P5AZU2</accession>
<keyword evidence="9" id="KW-0788">Thiol protease</keyword>
<dbReference type="GO" id="GO:0005737">
    <property type="term" value="C:cytoplasm"/>
    <property type="evidence" value="ECO:0007669"/>
    <property type="project" value="TreeGrafter"/>
</dbReference>
<keyword evidence="10" id="KW-0862">Zinc</keyword>
<proteinExistence type="inferred from homology"/>
<feature type="region of interest" description="Disordered" evidence="11">
    <location>
        <begin position="357"/>
        <end position="433"/>
    </location>
</feature>
<dbReference type="PROSITE" id="PS50802">
    <property type="entry name" value="OTU"/>
    <property type="match status" value="1"/>
</dbReference>
<dbReference type="RefSeq" id="XP_019647711.1">
    <property type="nucleotide sequence ID" value="XM_019792152.1"/>
</dbReference>
<comment type="similarity">
    <text evidence="2">Belongs to the peptidase C64 family.</text>
</comment>
<keyword evidence="4" id="KW-0645">Protease</keyword>
<evidence type="ECO:0000256" key="11">
    <source>
        <dbReference type="SAM" id="MobiDB-lite"/>
    </source>
</evidence>
<dbReference type="Proteomes" id="UP000515135">
    <property type="component" value="Unplaced"/>
</dbReference>
<dbReference type="InterPro" id="IPR003323">
    <property type="entry name" value="OTU_dom"/>
</dbReference>
<evidence type="ECO:0000256" key="3">
    <source>
        <dbReference type="ARBA" id="ARBA00012759"/>
    </source>
</evidence>
<feature type="domain" description="OTU" evidence="12">
    <location>
        <begin position="90"/>
        <end position="234"/>
    </location>
</feature>
<dbReference type="GO" id="GO:0070530">
    <property type="term" value="F:K63-linked polyubiquitin modification-dependent protein binding"/>
    <property type="evidence" value="ECO:0007669"/>
    <property type="project" value="TreeGrafter"/>
</dbReference>
<dbReference type="GO" id="GO:0016477">
    <property type="term" value="P:cell migration"/>
    <property type="evidence" value="ECO:0007669"/>
    <property type="project" value="TreeGrafter"/>
</dbReference>
<dbReference type="Pfam" id="PF02338">
    <property type="entry name" value="OTU"/>
    <property type="match status" value="1"/>
</dbReference>
<gene>
    <name evidence="14" type="primary">LOC109488011</name>
</gene>
<dbReference type="GO" id="GO:0030177">
    <property type="term" value="P:positive regulation of Wnt signaling pathway"/>
    <property type="evidence" value="ECO:0007669"/>
    <property type="project" value="TreeGrafter"/>
</dbReference>
<evidence type="ECO:0000259" key="12">
    <source>
        <dbReference type="PROSITE" id="PS50802"/>
    </source>
</evidence>
<evidence type="ECO:0000313" key="14">
    <source>
        <dbReference type="RefSeq" id="XP_019647711.1"/>
    </source>
</evidence>
<dbReference type="EC" id="3.4.19.12" evidence="3"/>
<keyword evidence="8" id="KW-0378">Hydrolase</keyword>
<dbReference type="KEGG" id="bbel:109488011"/>
<dbReference type="CDD" id="cd22766">
    <property type="entry name" value="OTU_TNFAIP3"/>
    <property type="match status" value="1"/>
</dbReference>
<dbReference type="GO" id="GO:0008270">
    <property type="term" value="F:zinc ion binding"/>
    <property type="evidence" value="ECO:0007669"/>
    <property type="project" value="UniProtKB-KW"/>
</dbReference>
<evidence type="ECO:0000256" key="1">
    <source>
        <dbReference type="ARBA" id="ARBA00000707"/>
    </source>
</evidence>
<evidence type="ECO:0000256" key="6">
    <source>
        <dbReference type="ARBA" id="ARBA00022771"/>
    </source>
</evidence>
<name>A0A6P5AZU2_BRABE</name>
<dbReference type="OrthoDB" id="10042770at2759"/>
<keyword evidence="7" id="KW-0833">Ubl conjugation pathway</keyword>
<dbReference type="GO" id="GO:0005634">
    <property type="term" value="C:nucleus"/>
    <property type="evidence" value="ECO:0007669"/>
    <property type="project" value="TreeGrafter"/>
</dbReference>
<dbReference type="GeneID" id="109488011"/>